<accession>A0A2K9NSH2</accession>
<reference evidence="11 12" key="1">
    <citation type="submission" date="2018-01" db="EMBL/GenBank/DDBJ databases">
        <title>Complete genome sequence of Bacteriovorax stolpii DSM12778.</title>
        <authorList>
            <person name="Tang B."/>
            <person name="Chang J."/>
        </authorList>
    </citation>
    <scope>NUCLEOTIDE SEQUENCE [LARGE SCALE GENOMIC DNA]</scope>
    <source>
        <strain evidence="11 12">DSM 12778</strain>
    </source>
</reference>
<dbReference type="AlphaFoldDB" id="A0A2K9NSH2"/>
<dbReference type="GO" id="GO:0008320">
    <property type="term" value="F:protein transmembrane transporter activity"/>
    <property type="evidence" value="ECO:0007669"/>
    <property type="project" value="UniProtKB-UniRule"/>
</dbReference>
<evidence type="ECO:0000256" key="6">
    <source>
        <dbReference type="ARBA" id="ARBA00022989"/>
    </source>
</evidence>
<evidence type="ECO:0000256" key="1">
    <source>
        <dbReference type="ARBA" id="ARBA00004162"/>
    </source>
</evidence>
<keyword evidence="8 9" id="KW-0472">Membrane</keyword>
<evidence type="ECO:0000256" key="4">
    <source>
        <dbReference type="ARBA" id="ARBA00022692"/>
    </source>
</evidence>
<keyword evidence="12" id="KW-1185">Reference proteome</keyword>
<comment type="subcellular location">
    <subcellularLocation>
        <location evidence="1 9">Cell membrane</location>
        <topology evidence="1 9">Single-pass membrane protein</topology>
    </subcellularLocation>
</comment>
<evidence type="ECO:0000313" key="11">
    <source>
        <dbReference type="EMBL" id="AUN98442.1"/>
    </source>
</evidence>
<dbReference type="RefSeq" id="WP_102243733.1">
    <property type="nucleotide sequence ID" value="NZ_CP025704.1"/>
</dbReference>
<feature type="transmembrane region" description="Helical" evidence="9">
    <location>
        <begin position="6"/>
        <end position="22"/>
    </location>
</feature>
<dbReference type="InterPro" id="IPR003369">
    <property type="entry name" value="TatA/B/E"/>
</dbReference>
<keyword evidence="2 9" id="KW-0813">Transport</keyword>
<dbReference type="HAMAP" id="MF_00236">
    <property type="entry name" value="TatA_E"/>
    <property type="match status" value="1"/>
</dbReference>
<dbReference type="PRINTS" id="PR01506">
    <property type="entry name" value="TATBPROTEIN"/>
</dbReference>
<keyword evidence="6 9" id="KW-1133">Transmembrane helix</keyword>
<feature type="compositionally biased region" description="Basic and acidic residues" evidence="10">
    <location>
        <begin position="73"/>
        <end position="88"/>
    </location>
</feature>
<comment type="similarity">
    <text evidence="9">Belongs to the TatA/E family.</text>
</comment>
<evidence type="ECO:0000256" key="5">
    <source>
        <dbReference type="ARBA" id="ARBA00022927"/>
    </source>
</evidence>
<evidence type="ECO:0000313" key="12">
    <source>
        <dbReference type="Proteomes" id="UP000235584"/>
    </source>
</evidence>
<dbReference type="Pfam" id="PF02416">
    <property type="entry name" value="TatA_B_E"/>
    <property type="match status" value="1"/>
</dbReference>
<dbReference type="EMBL" id="CP025704">
    <property type="protein sequence ID" value="AUN98442.1"/>
    <property type="molecule type" value="Genomic_DNA"/>
</dbReference>
<keyword evidence="3 9" id="KW-1003">Cell membrane</keyword>
<evidence type="ECO:0000256" key="3">
    <source>
        <dbReference type="ARBA" id="ARBA00022475"/>
    </source>
</evidence>
<dbReference type="PANTHER" id="PTHR42982:SF1">
    <property type="entry name" value="SEC-INDEPENDENT PROTEIN TRANSLOCASE PROTEIN TATA"/>
    <property type="match status" value="1"/>
</dbReference>
<feature type="region of interest" description="Disordered" evidence="10">
    <location>
        <begin position="48"/>
        <end position="88"/>
    </location>
</feature>
<sequence length="88" mass="9567">MFGLGAGELLLIFVIAILFLGPKKIPELAKGLGQAVREFQKARDEMMNEINKPHTPAEQGKKADVEVVAQKVESPEAKTDSSESTKES</sequence>
<keyword evidence="4 9" id="KW-0812">Transmembrane</keyword>
<evidence type="ECO:0000256" key="8">
    <source>
        <dbReference type="ARBA" id="ARBA00023136"/>
    </source>
</evidence>
<evidence type="ECO:0000256" key="7">
    <source>
        <dbReference type="ARBA" id="ARBA00023010"/>
    </source>
</evidence>
<dbReference type="KEGG" id="bsto:C0V70_10060"/>
<evidence type="ECO:0000256" key="10">
    <source>
        <dbReference type="SAM" id="MobiDB-lite"/>
    </source>
</evidence>
<dbReference type="NCBIfam" id="TIGR01411">
    <property type="entry name" value="tatAE"/>
    <property type="match status" value="1"/>
</dbReference>
<dbReference type="InterPro" id="IPR006312">
    <property type="entry name" value="TatA/E"/>
</dbReference>
<evidence type="ECO:0000256" key="2">
    <source>
        <dbReference type="ARBA" id="ARBA00022448"/>
    </source>
</evidence>
<dbReference type="PANTHER" id="PTHR42982">
    <property type="entry name" value="SEC-INDEPENDENT PROTEIN TRANSLOCASE PROTEIN TATA"/>
    <property type="match status" value="1"/>
</dbReference>
<comment type="function">
    <text evidence="9">Part of the twin-arginine translocation (Tat) system that transports large folded proteins containing a characteristic twin-arginine motif in their signal peptide across membranes. TatA could form the protein-conducting channel of the Tat system.</text>
</comment>
<dbReference type="Gene3D" id="1.20.5.3310">
    <property type="match status" value="1"/>
</dbReference>
<dbReference type="GO" id="GO:0043953">
    <property type="term" value="P:protein transport by the Tat complex"/>
    <property type="evidence" value="ECO:0007669"/>
    <property type="project" value="UniProtKB-UniRule"/>
</dbReference>
<dbReference type="GO" id="GO:0033281">
    <property type="term" value="C:TAT protein transport complex"/>
    <property type="evidence" value="ECO:0007669"/>
    <property type="project" value="UniProtKB-UniRule"/>
</dbReference>
<keyword evidence="7 9" id="KW-0811">Translocation</keyword>
<evidence type="ECO:0000256" key="9">
    <source>
        <dbReference type="HAMAP-Rule" id="MF_00236"/>
    </source>
</evidence>
<proteinExistence type="inferred from homology"/>
<organism evidence="11 12">
    <name type="scientific">Bacteriovorax stolpii</name>
    <name type="common">Bdellovibrio stolpii</name>
    <dbReference type="NCBI Taxonomy" id="960"/>
    <lineage>
        <taxon>Bacteria</taxon>
        <taxon>Pseudomonadati</taxon>
        <taxon>Bdellovibrionota</taxon>
        <taxon>Bacteriovoracia</taxon>
        <taxon>Bacteriovoracales</taxon>
        <taxon>Bacteriovoracaceae</taxon>
        <taxon>Bacteriovorax</taxon>
    </lineage>
</organism>
<name>A0A2K9NSH2_BACTC</name>
<gene>
    <name evidence="9" type="primary">tatA</name>
    <name evidence="11" type="ORF">C0V70_10060</name>
</gene>
<protein>
    <recommendedName>
        <fullName evidence="9">Sec-independent protein translocase protein TatA</fullName>
    </recommendedName>
</protein>
<keyword evidence="5 9" id="KW-0653">Protein transport</keyword>
<dbReference type="Proteomes" id="UP000235584">
    <property type="component" value="Chromosome"/>
</dbReference>
<comment type="subunit">
    <text evidence="9">Forms a complex with TatC.</text>
</comment>